<dbReference type="Gene3D" id="3.40.50.1820">
    <property type="entry name" value="alpha/beta hydrolase"/>
    <property type="match status" value="1"/>
</dbReference>
<proteinExistence type="predicted"/>
<comment type="caution">
    <text evidence="1">The sequence shown here is derived from an EMBL/GenBank/DDBJ whole genome shotgun (WGS) entry which is preliminary data.</text>
</comment>
<dbReference type="Proteomes" id="UP001320768">
    <property type="component" value="Unassembled WGS sequence"/>
</dbReference>
<protein>
    <submittedName>
        <fullName evidence="1">DUF2974 domain-containing protein</fullName>
    </submittedName>
</protein>
<organism evidence="1 2">
    <name type="scientific">Candidatus Synchoanobacter obligatus</name>
    <dbReference type="NCBI Taxonomy" id="2919597"/>
    <lineage>
        <taxon>Bacteria</taxon>
        <taxon>Pseudomonadati</taxon>
        <taxon>Pseudomonadota</taxon>
        <taxon>Gammaproteobacteria</taxon>
        <taxon>Candidatus Comchoanobacterales</taxon>
        <taxon>Candidatus Comchoanobacteraceae</taxon>
        <taxon>Candidatus Synchoanobacter</taxon>
    </lineage>
</organism>
<sequence length="374" mass="41897">MKDWFYYLFPKQHNMAEAARLAYFAYFRYGSNDPIFSKIFKEVITKVLPTKTSLYMVCVEEKAYPSYRTIAVRGTIGVDDCRYDGIQHAFSQEGISDYQKDAYETLLAYVISNPKGSIVLTGHSMGGKIVDMLLAQAYVAYQGDDVKARQVAFQVMERVVAIYSFDSPGGYSLVSSYFNRVFSRSASKHLKNYLSIRKRKVFDVVGHPNSVNMCHRHIGAVLFLPSYGSFDASSLAHLLKQDYTSDLVEKHNILSMAEAIAEGRPLIPVSCWGGRPGDAESSRGRMRDFAASYLEYAASQQTEKDSLLGRARLSALGYACKLLPDRIDPSIDVPLMTAAMKADESITQLKNGSGYMLLLEKLWRTMLSKVAPKD</sequence>
<dbReference type="SUPFAM" id="SSF53474">
    <property type="entry name" value="alpha/beta-Hydrolases"/>
    <property type="match status" value="1"/>
</dbReference>
<reference evidence="1 2" key="1">
    <citation type="journal article" date="2022" name="Nat. Microbiol.">
        <title>The microbiome of a bacterivorous marine choanoflagellate contains a resource-demanding obligate bacterial associate.</title>
        <authorList>
            <person name="Needham D.M."/>
            <person name="Poirier C."/>
            <person name="Bachy C."/>
            <person name="George E.E."/>
            <person name="Wilken S."/>
            <person name="Yung C.C.M."/>
            <person name="Limardo A.J."/>
            <person name="Morando M."/>
            <person name="Sudek L."/>
            <person name="Malmstrom R.R."/>
            <person name="Keeling P.J."/>
            <person name="Santoro A.E."/>
            <person name="Worden A.Z."/>
        </authorList>
    </citation>
    <scope>NUCLEOTIDE SEQUENCE [LARGE SCALE GENOMIC DNA]</scope>
    <source>
        <strain evidence="1 2">Comchoano-2</strain>
    </source>
</reference>
<dbReference type="Pfam" id="PF11187">
    <property type="entry name" value="Mbeg1-like"/>
    <property type="match status" value="1"/>
</dbReference>
<accession>A0ABT1L4R8</accession>
<name>A0ABT1L4R8_9GAMM</name>
<keyword evidence="2" id="KW-1185">Reference proteome</keyword>
<evidence type="ECO:0000313" key="2">
    <source>
        <dbReference type="Proteomes" id="UP001320768"/>
    </source>
</evidence>
<dbReference type="InterPro" id="IPR029058">
    <property type="entry name" value="AB_hydrolase_fold"/>
</dbReference>
<gene>
    <name evidence="1" type="ORF">MKS91_01405</name>
</gene>
<evidence type="ECO:0000313" key="1">
    <source>
        <dbReference type="EMBL" id="MCP8351951.1"/>
    </source>
</evidence>
<dbReference type="EMBL" id="JAKUDN010000001">
    <property type="protein sequence ID" value="MCP8351951.1"/>
    <property type="molecule type" value="Genomic_DNA"/>
</dbReference>
<dbReference type="RefSeq" id="WP_258569059.1">
    <property type="nucleotide sequence ID" value="NZ_JAKUDN010000001.1"/>
</dbReference>
<dbReference type="InterPro" id="IPR024499">
    <property type="entry name" value="Mbeg1-like"/>
</dbReference>